<name>A0ABY4E704_VITST</name>
<dbReference type="InterPro" id="IPR023293">
    <property type="entry name" value="dGTP_triP_hydro_central_sf"/>
</dbReference>
<gene>
    <name evidence="4" type="ORF">LVJ81_07760</name>
</gene>
<dbReference type="Proteomes" id="UP000832034">
    <property type="component" value="Chromosome"/>
</dbReference>
<dbReference type="RefSeq" id="WP_019958492.1">
    <property type="nucleotide sequence ID" value="NZ_CP091512.1"/>
</dbReference>
<keyword evidence="5" id="KW-1185">Reference proteome</keyword>
<dbReference type="Gene3D" id="1.10.3550.10">
    <property type="entry name" value="eoxyguanosinetriphosphate triphosphohydrolase domain-like"/>
    <property type="match status" value="1"/>
</dbReference>
<dbReference type="InterPro" id="IPR006674">
    <property type="entry name" value="HD_domain"/>
</dbReference>
<dbReference type="NCBIfam" id="NF002205">
    <property type="entry name" value="PRK01096.1"/>
    <property type="match status" value="1"/>
</dbReference>
<feature type="domain" description="HD" evidence="3">
    <location>
        <begin position="74"/>
        <end position="258"/>
    </location>
</feature>
<dbReference type="SMART" id="SM00471">
    <property type="entry name" value="HDc"/>
    <property type="match status" value="1"/>
</dbReference>
<evidence type="ECO:0000256" key="2">
    <source>
        <dbReference type="SAM" id="Phobius"/>
    </source>
</evidence>
<proteinExistence type="predicted"/>
<accession>A0ABY4E704</accession>
<evidence type="ECO:0000256" key="1">
    <source>
        <dbReference type="ARBA" id="ARBA00022801"/>
    </source>
</evidence>
<dbReference type="InterPro" id="IPR006261">
    <property type="entry name" value="dGTPase"/>
</dbReference>
<evidence type="ECO:0000259" key="3">
    <source>
        <dbReference type="PROSITE" id="PS51831"/>
    </source>
</evidence>
<organism evidence="4 5">
    <name type="scientific">Vitreoscilla stercoraria</name>
    <dbReference type="NCBI Taxonomy" id="61"/>
    <lineage>
        <taxon>Bacteria</taxon>
        <taxon>Pseudomonadati</taxon>
        <taxon>Pseudomonadota</taxon>
        <taxon>Betaproteobacteria</taxon>
        <taxon>Neisseriales</taxon>
        <taxon>Neisseriaceae</taxon>
        <taxon>Vitreoscilla</taxon>
    </lineage>
</organism>
<evidence type="ECO:0000313" key="5">
    <source>
        <dbReference type="Proteomes" id="UP000832034"/>
    </source>
</evidence>
<keyword evidence="2" id="KW-1133">Transmembrane helix</keyword>
<feature type="transmembrane region" description="Helical" evidence="2">
    <location>
        <begin position="369"/>
        <end position="391"/>
    </location>
</feature>
<dbReference type="Gene3D" id="1.10.3210.10">
    <property type="entry name" value="Hypothetical protein af1432"/>
    <property type="match status" value="1"/>
</dbReference>
<evidence type="ECO:0000313" key="4">
    <source>
        <dbReference type="EMBL" id="UOO91546.1"/>
    </source>
</evidence>
<protein>
    <submittedName>
        <fullName evidence="4">Deoxyguanosinetriphosphate triphosphohydrolase</fullName>
    </submittedName>
</protein>
<dbReference type="PANTHER" id="PTHR11373">
    <property type="entry name" value="DEOXYNUCLEOSIDE TRIPHOSPHATE TRIPHOSPHOHYDROLASE"/>
    <property type="match status" value="1"/>
</dbReference>
<dbReference type="InterPro" id="IPR050135">
    <property type="entry name" value="dGTPase-like"/>
</dbReference>
<keyword evidence="1" id="KW-0378">Hydrolase</keyword>
<reference evidence="4" key="2">
    <citation type="journal article" date="2022" name="Res Sq">
        <title>Evolution of multicellular longitudinally dividing oral cavity symbionts (Neisseriaceae).</title>
        <authorList>
            <person name="Nyongesa S."/>
            <person name="Weber P."/>
            <person name="Bernet E."/>
            <person name="Pullido F."/>
            <person name="Nieckarz M."/>
            <person name="Delaby M."/>
            <person name="Nieves C."/>
            <person name="Viehboeck T."/>
            <person name="Krause N."/>
            <person name="Rivera-Millot A."/>
            <person name="Nakamura A."/>
            <person name="Vischer N."/>
            <person name="VanNieuwenhze M."/>
            <person name="Brun Y."/>
            <person name="Cava F."/>
            <person name="Bulgheresi S."/>
            <person name="Veyrier F."/>
        </authorList>
    </citation>
    <scope>NUCLEOTIDE SEQUENCE</scope>
    <source>
        <strain evidence="4">SAG 1488-6</strain>
    </source>
</reference>
<dbReference type="EMBL" id="CP091512">
    <property type="protein sequence ID" value="UOO91546.1"/>
    <property type="molecule type" value="Genomic_DNA"/>
</dbReference>
<dbReference type="InterPro" id="IPR027432">
    <property type="entry name" value="dGTP_triphosphohydrolase_C"/>
</dbReference>
<keyword evidence="2" id="KW-0472">Membrane</keyword>
<dbReference type="Gene3D" id="1.10.3410.10">
    <property type="entry name" value="putative deoxyguanosinetriphosphate triphosphohydrolase like domain"/>
    <property type="match status" value="1"/>
</dbReference>
<dbReference type="PANTHER" id="PTHR11373:SF40">
    <property type="entry name" value="DEOXYGUANOSINETRIPHOSPHATE TRIPHOSPHOHYDROLASE-LIKE PROTEIN 2"/>
    <property type="match status" value="1"/>
</dbReference>
<dbReference type="NCBIfam" id="TIGR01353">
    <property type="entry name" value="dGTP_triPase"/>
    <property type="match status" value="1"/>
</dbReference>
<reference evidence="4" key="1">
    <citation type="submission" date="2021-12" db="EMBL/GenBank/DDBJ databases">
        <authorList>
            <person name="Veyrier F.J."/>
        </authorList>
    </citation>
    <scope>NUCLEOTIDE SEQUENCE</scope>
    <source>
        <strain evidence="4">SAG 1488-6</strain>
    </source>
</reference>
<keyword evidence="2" id="KW-0812">Transmembrane</keyword>
<dbReference type="PROSITE" id="PS51831">
    <property type="entry name" value="HD"/>
    <property type="match status" value="1"/>
</dbReference>
<dbReference type="Pfam" id="PF01966">
    <property type="entry name" value="HD"/>
    <property type="match status" value="1"/>
</dbReference>
<dbReference type="InterPro" id="IPR003607">
    <property type="entry name" value="HD/PDEase_dom"/>
</dbReference>
<sequence length="449" mass="50114">MTMNWQQLLSAQRFKQIDGEVMPTRTPSTQEGIDALRTDFHIDYDRVVFSGAFRRLGRKTQVHPFAENDLTHNRLTHSVEVASVGRSIGNRVGAMLAHGGFLPANYTPQDIGGVVQVACLAHDLGNPPFGHTGEDALRDWFRNPQHAHYLALLSAAERCDLQTYEGNAHSLRTVSALEMYRHRGGMRLTAATIGTLLKYPWTSSEPNMGQHKFNVYQAELPYVRRVADELGLISVNTDRWVRHPLSYLMEAADDICYALLDLEDAVEIGLLSDLQVEAILSKLTFVESTWQAQSARQKCAMLRGVAVGRAVEDVANTFMLHQQELLAGAFQGKDLLAFCSNEVRDTLEVAKEAARQYIFRHPSKLMNEIAAFPCLGQILELLLPAVLAYVVERKVSHRQSLVLELLKEDPILETDSVYQAYMKVLDFVGGMTDNAAAKMAREISGISMV</sequence>
<dbReference type="SUPFAM" id="SSF109604">
    <property type="entry name" value="HD-domain/PDEase-like"/>
    <property type="match status" value="1"/>
</dbReference>